<dbReference type="EMBL" id="WIGO01000115">
    <property type="protein sequence ID" value="KAF6828929.1"/>
    <property type="molecule type" value="Genomic_DNA"/>
</dbReference>
<sequence>MRPSRDHGGEEEVVVPLVRRVLWDVGGEARGRASGEDEGLGLVSSLSPPLEGLLQREGIPRPGVDSLQAICAGSVVPSAAWFFFGRVLKPERPPKPLEAGSPRVGHAEDPEIVAEREGRFQLVNGERKVAARRSLSPIPAIYKERPSFTARMKLSHLRRSQGLRRKVAATREGAITNHPLASRDLQGEAELYGVDEAFTGVTAPRHGIDARDQRDETAVWTPLRTGPRARGEIGGDHPKRVGGSRWGTFFASFSPPLERLTVVIYLLRSRTGV</sequence>
<evidence type="ECO:0000313" key="2">
    <source>
        <dbReference type="Proteomes" id="UP000654918"/>
    </source>
</evidence>
<organism evidence="1 2">
    <name type="scientific">Colletotrichum plurivorum</name>
    <dbReference type="NCBI Taxonomy" id="2175906"/>
    <lineage>
        <taxon>Eukaryota</taxon>
        <taxon>Fungi</taxon>
        <taxon>Dikarya</taxon>
        <taxon>Ascomycota</taxon>
        <taxon>Pezizomycotina</taxon>
        <taxon>Sordariomycetes</taxon>
        <taxon>Hypocreomycetidae</taxon>
        <taxon>Glomerellales</taxon>
        <taxon>Glomerellaceae</taxon>
        <taxon>Colletotrichum</taxon>
        <taxon>Colletotrichum orchidearum species complex</taxon>
    </lineage>
</organism>
<comment type="caution">
    <text evidence="1">The sequence shown here is derived from an EMBL/GenBank/DDBJ whole genome shotgun (WGS) entry which is preliminary data.</text>
</comment>
<accession>A0A8H6KCH7</accession>
<name>A0A8H6KCH7_9PEZI</name>
<keyword evidence="2" id="KW-1185">Reference proteome</keyword>
<evidence type="ECO:0000313" key="1">
    <source>
        <dbReference type="EMBL" id="KAF6828929.1"/>
    </source>
</evidence>
<proteinExistence type="predicted"/>
<dbReference type="Proteomes" id="UP000654918">
    <property type="component" value="Unassembled WGS sequence"/>
</dbReference>
<reference evidence="1" key="1">
    <citation type="journal article" date="2020" name="Phytopathology">
        <title>Genome Sequence Resources of Colletotrichum truncatum, C. plurivorum, C. musicola, and C. sojae: Four Species Pathogenic to Soybean (Glycine max).</title>
        <authorList>
            <person name="Rogerio F."/>
            <person name="Boufleur T.R."/>
            <person name="Ciampi-Guillardi M."/>
            <person name="Sukno S.A."/>
            <person name="Thon M.R."/>
            <person name="Massola Junior N.S."/>
            <person name="Baroncelli R."/>
        </authorList>
    </citation>
    <scope>NUCLEOTIDE SEQUENCE</scope>
    <source>
        <strain evidence="1">LFN00145</strain>
    </source>
</reference>
<protein>
    <submittedName>
        <fullName evidence="1">Uncharacterized protein</fullName>
    </submittedName>
</protein>
<dbReference type="AlphaFoldDB" id="A0A8H6KCH7"/>
<gene>
    <name evidence="1" type="ORF">CPLU01_08255</name>
</gene>